<dbReference type="InterPro" id="IPR050177">
    <property type="entry name" value="Lipid_A_modif_metabolic_enz"/>
</dbReference>
<accession>A0A3N2GVM5</accession>
<organism evidence="2 3">
    <name type="scientific">Amycolatopsis thermoflava</name>
    <dbReference type="NCBI Taxonomy" id="84480"/>
    <lineage>
        <taxon>Bacteria</taxon>
        <taxon>Bacillati</taxon>
        <taxon>Actinomycetota</taxon>
        <taxon>Actinomycetes</taxon>
        <taxon>Pseudonocardiales</taxon>
        <taxon>Pseudonocardiaceae</taxon>
        <taxon>Amycolatopsis</taxon>
        <taxon>Amycolatopsis methanolica group</taxon>
    </lineage>
</organism>
<comment type="caution">
    <text evidence="2">The sequence shown here is derived from an EMBL/GenBank/DDBJ whole genome shotgun (WGS) entry which is preliminary data.</text>
</comment>
<evidence type="ECO:0000259" key="1">
    <source>
        <dbReference type="Pfam" id="PF01370"/>
    </source>
</evidence>
<name>A0A3N2GVM5_9PSEU</name>
<dbReference type="InterPro" id="IPR036291">
    <property type="entry name" value="NAD(P)-bd_dom_sf"/>
</dbReference>
<gene>
    <name evidence="2" type="ORF">EDD35_3055</name>
</gene>
<evidence type="ECO:0000313" key="3">
    <source>
        <dbReference type="Proteomes" id="UP000274843"/>
    </source>
</evidence>
<feature type="domain" description="NAD-dependent epimerase/dehydratase" evidence="1">
    <location>
        <begin position="4"/>
        <end position="177"/>
    </location>
</feature>
<protein>
    <submittedName>
        <fullName evidence="2">UDP-glucose 4-epimerase</fullName>
    </submittedName>
</protein>
<dbReference type="Proteomes" id="UP000274843">
    <property type="component" value="Unassembled WGS sequence"/>
</dbReference>
<sequence length="348" mass="37570">MTLVCVTGAAGRVGSTLVRRLSTGGYDVRAVVRPGNKKFPMPSEVETAEADLTDGRALRTAVEGAAVVIHLAAQMPLGDSTVEEYYDINVLGTLRVLEASVGAGRTVRRFIYASTDNTYGPADPNVMSLTEESEQFPGDYYGTSKVLCEHLVRNYRKIHGLQYTILRYGSVLAPNEAGSLFRMSWVRGFLETHSALGPRSNLWPLFKLAHGLATLLPAPDQADDPAVCLVGPDGAPWSIHLTDVRDTVEGTIRCIESPAAANECFNIVGPRATSFAEGAKVIAKHRDTTLLNAHMPVRLAFELSNAKAERLLGYRPRYDFESTLLAGSGDTRATDYVPVGAGWTAPTS</sequence>
<keyword evidence="3" id="KW-1185">Reference proteome</keyword>
<reference evidence="2 3" key="1">
    <citation type="submission" date="2018-11" db="EMBL/GenBank/DDBJ databases">
        <title>Sequencing the genomes of 1000 actinobacteria strains.</title>
        <authorList>
            <person name="Klenk H.-P."/>
        </authorList>
    </citation>
    <scope>NUCLEOTIDE SEQUENCE [LARGE SCALE GENOMIC DNA]</scope>
    <source>
        <strain evidence="2 3">DSM 44348</strain>
    </source>
</reference>
<dbReference type="AlphaFoldDB" id="A0A3N2GVM5"/>
<dbReference type="SUPFAM" id="SSF51735">
    <property type="entry name" value="NAD(P)-binding Rossmann-fold domains"/>
    <property type="match status" value="1"/>
</dbReference>
<evidence type="ECO:0000313" key="2">
    <source>
        <dbReference type="EMBL" id="ROS40716.1"/>
    </source>
</evidence>
<dbReference type="PANTHER" id="PTHR43245">
    <property type="entry name" value="BIFUNCTIONAL POLYMYXIN RESISTANCE PROTEIN ARNA"/>
    <property type="match status" value="1"/>
</dbReference>
<dbReference type="EMBL" id="RKHY01000001">
    <property type="protein sequence ID" value="ROS40716.1"/>
    <property type="molecule type" value="Genomic_DNA"/>
</dbReference>
<proteinExistence type="predicted"/>
<dbReference type="InterPro" id="IPR001509">
    <property type="entry name" value="Epimerase_deHydtase"/>
</dbReference>
<dbReference type="Gene3D" id="3.40.50.720">
    <property type="entry name" value="NAD(P)-binding Rossmann-like Domain"/>
    <property type="match status" value="2"/>
</dbReference>
<dbReference type="Pfam" id="PF01370">
    <property type="entry name" value="Epimerase"/>
    <property type="match status" value="1"/>
</dbReference>